<keyword evidence="2" id="KW-1185">Reference proteome</keyword>
<name>A0ABQ9ZXE2_9CRUS</name>
<sequence length="93" mass="10371">MTERQGKGIIEKDEFKYLPSGILITSGGKIVVQATLRRQIMELYHDQKLAGKEKSLSCSKAAFQLIPIADYVWHRLAMDIVGVPESNKGNNVP</sequence>
<evidence type="ECO:0000313" key="1">
    <source>
        <dbReference type="EMBL" id="KAK4017468.1"/>
    </source>
</evidence>
<reference evidence="1 2" key="1">
    <citation type="journal article" date="2023" name="Nucleic Acids Res.">
        <title>The hologenome of Daphnia magna reveals possible DNA methylation and microbiome-mediated evolution of the host genome.</title>
        <authorList>
            <person name="Chaturvedi A."/>
            <person name="Li X."/>
            <person name="Dhandapani V."/>
            <person name="Marshall H."/>
            <person name="Kissane S."/>
            <person name="Cuenca-Cambronero M."/>
            <person name="Asole G."/>
            <person name="Calvet F."/>
            <person name="Ruiz-Romero M."/>
            <person name="Marangio P."/>
            <person name="Guigo R."/>
            <person name="Rago D."/>
            <person name="Mirbahai L."/>
            <person name="Eastwood N."/>
            <person name="Colbourne J.K."/>
            <person name="Zhou J."/>
            <person name="Mallon E."/>
            <person name="Orsini L."/>
        </authorList>
    </citation>
    <scope>NUCLEOTIDE SEQUENCE [LARGE SCALE GENOMIC DNA]</scope>
    <source>
        <strain evidence="1">LRV0_1</strain>
    </source>
</reference>
<protein>
    <submittedName>
        <fullName evidence="1">Uncharacterized protein</fullName>
    </submittedName>
</protein>
<gene>
    <name evidence="1" type="ORF">OUZ56_032779</name>
</gene>
<comment type="caution">
    <text evidence="1">The sequence shown here is derived from an EMBL/GenBank/DDBJ whole genome shotgun (WGS) entry which is preliminary data.</text>
</comment>
<organism evidence="1 2">
    <name type="scientific">Daphnia magna</name>
    <dbReference type="NCBI Taxonomy" id="35525"/>
    <lineage>
        <taxon>Eukaryota</taxon>
        <taxon>Metazoa</taxon>
        <taxon>Ecdysozoa</taxon>
        <taxon>Arthropoda</taxon>
        <taxon>Crustacea</taxon>
        <taxon>Branchiopoda</taxon>
        <taxon>Diplostraca</taxon>
        <taxon>Cladocera</taxon>
        <taxon>Anomopoda</taxon>
        <taxon>Daphniidae</taxon>
        <taxon>Daphnia</taxon>
    </lineage>
</organism>
<evidence type="ECO:0000313" key="2">
    <source>
        <dbReference type="Proteomes" id="UP001234178"/>
    </source>
</evidence>
<proteinExistence type="predicted"/>
<accession>A0ABQ9ZXE2</accession>
<dbReference type="Proteomes" id="UP001234178">
    <property type="component" value="Unassembled WGS sequence"/>
</dbReference>
<dbReference type="EMBL" id="JAOYFB010000006">
    <property type="protein sequence ID" value="KAK4017468.1"/>
    <property type="molecule type" value="Genomic_DNA"/>
</dbReference>